<feature type="compositionally biased region" description="Basic and acidic residues" evidence="1">
    <location>
        <begin position="52"/>
        <end position="63"/>
    </location>
</feature>
<evidence type="ECO:0000256" key="1">
    <source>
        <dbReference type="SAM" id="MobiDB-lite"/>
    </source>
</evidence>
<protein>
    <submittedName>
        <fullName evidence="2">Uncharacterized protein</fullName>
    </submittedName>
</protein>
<sequence>MTTMKSVVTTGESVTARRDGNRAERASNPICILREEEPNQATMNLMEKYPRGAREGEDEHPSRTDTTLTDPGNGQTTMSKQCTCGKVCKNIHGLKIHRARMKCPLGAEATQRTGVTPGETQEVPGPESPHSAQNLKCCKLTPRASSLTGGGSNGLQLA</sequence>
<dbReference type="AlphaFoldDB" id="A0AAD7VZT3"/>
<organism evidence="2 3">
    <name type="scientific">Aldrovandia affinis</name>
    <dbReference type="NCBI Taxonomy" id="143900"/>
    <lineage>
        <taxon>Eukaryota</taxon>
        <taxon>Metazoa</taxon>
        <taxon>Chordata</taxon>
        <taxon>Craniata</taxon>
        <taxon>Vertebrata</taxon>
        <taxon>Euteleostomi</taxon>
        <taxon>Actinopterygii</taxon>
        <taxon>Neopterygii</taxon>
        <taxon>Teleostei</taxon>
        <taxon>Notacanthiformes</taxon>
        <taxon>Halosauridae</taxon>
        <taxon>Aldrovandia</taxon>
    </lineage>
</organism>
<accession>A0AAD7VZT3</accession>
<feature type="region of interest" description="Disordered" evidence="1">
    <location>
        <begin position="1"/>
        <end position="25"/>
    </location>
</feature>
<feature type="region of interest" description="Disordered" evidence="1">
    <location>
        <begin position="110"/>
        <end position="133"/>
    </location>
</feature>
<reference evidence="2" key="1">
    <citation type="journal article" date="2023" name="Science">
        <title>Genome structures resolve the early diversification of teleost fishes.</title>
        <authorList>
            <person name="Parey E."/>
            <person name="Louis A."/>
            <person name="Montfort J."/>
            <person name="Bouchez O."/>
            <person name="Roques C."/>
            <person name="Iampietro C."/>
            <person name="Lluch J."/>
            <person name="Castinel A."/>
            <person name="Donnadieu C."/>
            <person name="Desvignes T."/>
            <person name="Floi Bucao C."/>
            <person name="Jouanno E."/>
            <person name="Wen M."/>
            <person name="Mejri S."/>
            <person name="Dirks R."/>
            <person name="Jansen H."/>
            <person name="Henkel C."/>
            <person name="Chen W.J."/>
            <person name="Zahm M."/>
            <person name="Cabau C."/>
            <person name="Klopp C."/>
            <person name="Thompson A.W."/>
            <person name="Robinson-Rechavi M."/>
            <person name="Braasch I."/>
            <person name="Lecointre G."/>
            <person name="Bobe J."/>
            <person name="Postlethwait J.H."/>
            <person name="Berthelot C."/>
            <person name="Roest Crollius H."/>
            <person name="Guiguen Y."/>
        </authorList>
    </citation>
    <scope>NUCLEOTIDE SEQUENCE</scope>
    <source>
        <strain evidence="2">NC1722</strain>
    </source>
</reference>
<feature type="compositionally biased region" description="Basic and acidic residues" evidence="1">
    <location>
        <begin position="15"/>
        <end position="25"/>
    </location>
</feature>
<gene>
    <name evidence="2" type="ORF">AAFF_G00345040</name>
</gene>
<comment type="caution">
    <text evidence="2">The sequence shown here is derived from an EMBL/GenBank/DDBJ whole genome shotgun (WGS) entry which is preliminary data.</text>
</comment>
<dbReference type="Proteomes" id="UP001221898">
    <property type="component" value="Unassembled WGS sequence"/>
</dbReference>
<dbReference type="EMBL" id="JAINUG010000552">
    <property type="protein sequence ID" value="KAJ8366727.1"/>
    <property type="molecule type" value="Genomic_DNA"/>
</dbReference>
<keyword evidence="3" id="KW-1185">Reference proteome</keyword>
<feature type="region of interest" description="Disordered" evidence="1">
    <location>
        <begin position="52"/>
        <end position="78"/>
    </location>
</feature>
<evidence type="ECO:0000313" key="3">
    <source>
        <dbReference type="Proteomes" id="UP001221898"/>
    </source>
</evidence>
<name>A0AAD7VZT3_9TELE</name>
<proteinExistence type="predicted"/>
<feature type="compositionally biased region" description="Polar residues" evidence="1">
    <location>
        <begin position="64"/>
        <end position="78"/>
    </location>
</feature>
<evidence type="ECO:0000313" key="2">
    <source>
        <dbReference type="EMBL" id="KAJ8366727.1"/>
    </source>
</evidence>
<feature type="compositionally biased region" description="Polar residues" evidence="1">
    <location>
        <begin position="1"/>
        <end position="13"/>
    </location>
</feature>